<dbReference type="EMBL" id="CAADFL010000080">
    <property type="protein sequence ID" value="VFK08760.1"/>
    <property type="molecule type" value="Genomic_DNA"/>
</dbReference>
<name>A0A450SDT3_9GAMM</name>
<dbReference type="PANTHER" id="PTHR10953">
    <property type="entry name" value="UBIQUITIN-ACTIVATING ENZYME E1"/>
    <property type="match status" value="1"/>
</dbReference>
<accession>A0A450SDT3</accession>
<evidence type="ECO:0000259" key="1">
    <source>
        <dbReference type="Pfam" id="PF00899"/>
    </source>
</evidence>
<keyword evidence="3" id="KW-0548">Nucleotidyltransferase</keyword>
<evidence type="ECO:0000313" key="4">
    <source>
        <dbReference type="EMBL" id="VFK08760.1"/>
    </source>
</evidence>
<dbReference type="GO" id="GO:0008641">
    <property type="term" value="F:ubiquitin-like modifier activating enzyme activity"/>
    <property type="evidence" value="ECO:0007669"/>
    <property type="project" value="InterPro"/>
</dbReference>
<dbReference type="AlphaFoldDB" id="A0A450SDT3"/>
<keyword evidence="3" id="KW-0808">Transferase</keyword>
<protein>
    <submittedName>
        <fullName evidence="3">Adenylyltransferase and sulfurtransferase</fullName>
    </submittedName>
</protein>
<dbReference type="GO" id="GO:0005829">
    <property type="term" value="C:cytosol"/>
    <property type="evidence" value="ECO:0007669"/>
    <property type="project" value="TreeGrafter"/>
</dbReference>
<dbReference type="InterPro" id="IPR000594">
    <property type="entry name" value="ThiF_NAD_FAD-bd"/>
</dbReference>
<dbReference type="EMBL" id="CAADEZ010000087">
    <property type="protein sequence ID" value="VFJ50771.1"/>
    <property type="molecule type" value="Genomic_DNA"/>
</dbReference>
<gene>
    <name evidence="3" type="ORF">BECKFM1743A_GA0114220_100879</name>
    <name evidence="4" type="ORF">BECKFM1743B_GA0114221_100809</name>
    <name evidence="2" type="ORF">BECKFM1743C_GA0114222_100889</name>
</gene>
<dbReference type="EMBL" id="CAADFA010000088">
    <property type="protein sequence ID" value="VFJ50738.1"/>
    <property type="molecule type" value="Genomic_DNA"/>
</dbReference>
<feature type="domain" description="THIF-type NAD/FAD binding fold" evidence="1">
    <location>
        <begin position="18"/>
        <end position="253"/>
    </location>
</feature>
<dbReference type="GO" id="GO:0004792">
    <property type="term" value="F:thiosulfate-cyanide sulfurtransferase activity"/>
    <property type="evidence" value="ECO:0007669"/>
    <property type="project" value="TreeGrafter"/>
</dbReference>
<evidence type="ECO:0000313" key="3">
    <source>
        <dbReference type="EMBL" id="VFJ50771.1"/>
    </source>
</evidence>
<dbReference type="PANTHER" id="PTHR10953:SF194">
    <property type="entry name" value="MOLYBDOPTERIN-SYNTHASE ADENYLYLTRANSFERASE"/>
    <property type="match status" value="1"/>
</dbReference>
<organism evidence="3">
    <name type="scientific">Candidatus Kentrum sp. FM</name>
    <dbReference type="NCBI Taxonomy" id="2126340"/>
    <lineage>
        <taxon>Bacteria</taxon>
        <taxon>Pseudomonadati</taxon>
        <taxon>Pseudomonadota</taxon>
        <taxon>Gammaproteobacteria</taxon>
        <taxon>Candidatus Kentrum</taxon>
    </lineage>
</organism>
<dbReference type="Pfam" id="PF00899">
    <property type="entry name" value="ThiF"/>
    <property type="match status" value="1"/>
</dbReference>
<reference evidence="3" key="1">
    <citation type="submission" date="2019-02" db="EMBL/GenBank/DDBJ databases">
        <authorList>
            <person name="Gruber-Vodicka R. H."/>
            <person name="Seah K. B. B."/>
        </authorList>
    </citation>
    <scope>NUCLEOTIDE SEQUENCE</scope>
    <source>
        <strain evidence="3">BECK_BZ163</strain>
        <strain evidence="4">BECK_BZ164</strain>
        <strain evidence="2">BECK_BZ165</strain>
    </source>
</reference>
<dbReference type="SUPFAM" id="SSF69572">
    <property type="entry name" value="Activating enzymes of the ubiquitin-like proteins"/>
    <property type="match status" value="1"/>
</dbReference>
<sequence>MKNIPASSRYARQELLPWLDQDRLSQARILIAGMGALGNEVSKNLALLGVGNLLLIDFDRVEVSNLSKSVLFESFDIGQPKVKAAERSLHKLSPELNVIAMEGDLSYDLGLGFFRHADLVVGCVDSLAARSQLSTSCKLAGVPYLDGAMWAMGGEVRWFMPGDGPCFDCMLGPRDRQRLQERFSCTGFRSEESEEAEPYPTLISTSAIIAGILAQEAVKWLCGLPVAEGKAIVYNGQDLRLHRAEIARNPDCSAPHRAYEGIISLSEGVADISPRRLFALAREHYKREKTDFSPIQEPWILELGRDVLVAFECPECGQRESIFQVQDRVTESARACPNCGANRQAELLRAVDEDSPYADHTLSSLGISPGEILLVHGEPAVGYLFELVGDLVTWNREYEV</sequence>
<evidence type="ECO:0000313" key="2">
    <source>
        <dbReference type="EMBL" id="VFJ50738.1"/>
    </source>
</evidence>
<dbReference type="InterPro" id="IPR035985">
    <property type="entry name" value="Ubiquitin-activating_enz"/>
</dbReference>
<dbReference type="GO" id="GO:0008146">
    <property type="term" value="F:sulfotransferase activity"/>
    <property type="evidence" value="ECO:0007669"/>
    <property type="project" value="TreeGrafter"/>
</dbReference>
<proteinExistence type="predicted"/>
<dbReference type="InterPro" id="IPR045886">
    <property type="entry name" value="ThiF/MoeB/HesA"/>
</dbReference>
<dbReference type="GO" id="GO:0016779">
    <property type="term" value="F:nucleotidyltransferase activity"/>
    <property type="evidence" value="ECO:0007669"/>
    <property type="project" value="UniProtKB-KW"/>
</dbReference>
<dbReference type="Gene3D" id="3.40.50.720">
    <property type="entry name" value="NAD(P)-binding Rossmann-like Domain"/>
    <property type="match status" value="1"/>
</dbReference>